<comment type="caution">
    <text evidence="1">The sequence shown here is derived from an EMBL/GenBank/DDBJ whole genome shotgun (WGS) entry which is preliminary data.</text>
</comment>
<accession>A0ABW8D470</accession>
<proteinExistence type="predicted"/>
<keyword evidence="2" id="KW-1185">Reference proteome</keyword>
<reference evidence="1 2" key="1">
    <citation type="submission" date="2024-08" db="EMBL/GenBank/DDBJ databases">
        <title>Draft Genome Sequence of Legionella lytica strain DSB2004, Isolated From a Fire Sprinkler System.</title>
        <authorList>
            <person name="Everhart A.D."/>
            <person name="Kidane D.T."/>
            <person name="Farone A.L."/>
            <person name="Farone M.B."/>
        </authorList>
    </citation>
    <scope>NUCLEOTIDE SEQUENCE [LARGE SCALE GENOMIC DNA]</scope>
    <source>
        <strain evidence="1 2">DSB2004</strain>
    </source>
</reference>
<dbReference type="RefSeq" id="WP_400186147.1">
    <property type="nucleotide sequence ID" value="NZ_JBGORX010000001.1"/>
</dbReference>
<evidence type="ECO:0000313" key="1">
    <source>
        <dbReference type="EMBL" id="MFJ1267484.1"/>
    </source>
</evidence>
<dbReference type="EMBL" id="JBGORX010000001">
    <property type="protein sequence ID" value="MFJ1267484.1"/>
    <property type="molecule type" value="Genomic_DNA"/>
</dbReference>
<organism evidence="1 2">
    <name type="scientific">Legionella lytica</name>
    <dbReference type="NCBI Taxonomy" id="96232"/>
    <lineage>
        <taxon>Bacteria</taxon>
        <taxon>Pseudomonadati</taxon>
        <taxon>Pseudomonadota</taxon>
        <taxon>Gammaproteobacteria</taxon>
        <taxon>Legionellales</taxon>
        <taxon>Legionellaceae</taxon>
        <taxon>Legionella</taxon>
    </lineage>
</organism>
<evidence type="ECO:0000313" key="2">
    <source>
        <dbReference type="Proteomes" id="UP001615550"/>
    </source>
</evidence>
<sequence>MPEDRSELDDIAQRKKEMNEGAKTLAEENAKKAFLAAKDQAKALQHAAVLEEIEKIKKEAVVRYDDKGNAITKQAIFEDKLKSVMGSEQSSIHDWKSSMMALMSVLSAFVDAMNQEVNEKTSQYFIPIKHALKNGIVGMKDTLLDKLRGDPRLDLPTLVHDVQLGKKNNKLEVKLHAGGQQLEDKNGLPQGLRTLVALWLDEQGYKIDPNNEEGFIAKEGNEPLTAETFNKLKNDPDHGLNEFLNRASEVQYRQELGGDNPSPTPH</sequence>
<gene>
    <name evidence="1" type="ORF">ACD661_02815</name>
</gene>
<name>A0ABW8D470_9GAMM</name>
<evidence type="ECO:0008006" key="3">
    <source>
        <dbReference type="Google" id="ProtNLM"/>
    </source>
</evidence>
<protein>
    <recommendedName>
        <fullName evidence="3">Membrane-associated HD superfamily hydrolase</fullName>
    </recommendedName>
</protein>
<dbReference type="Proteomes" id="UP001615550">
    <property type="component" value="Unassembled WGS sequence"/>
</dbReference>